<dbReference type="AlphaFoldDB" id="A0A9D1RPJ0"/>
<gene>
    <name evidence="2" type="ORF">H9870_09030</name>
</gene>
<dbReference type="InterPro" id="IPR050765">
    <property type="entry name" value="Riboflavin_Biosynth_HTPR"/>
</dbReference>
<protein>
    <submittedName>
        <fullName evidence="2">Dihydrofolate reductase family protein</fullName>
    </submittedName>
</protein>
<dbReference type="PANTHER" id="PTHR38011">
    <property type="entry name" value="DIHYDROFOLATE REDUCTASE FAMILY PROTEIN (AFU_ORTHOLOGUE AFUA_8G06820)"/>
    <property type="match status" value="1"/>
</dbReference>
<dbReference type="InterPro" id="IPR024072">
    <property type="entry name" value="DHFR-like_dom_sf"/>
</dbReference>
<name>A0A9D1RPJ0_9CORY</name>
<evidence type="ECO:0000313" key="2">
    <source>
        <dbReference type="EMBL" id="HIW91789.1"/>
    </source>
</evidence>
<dbReference type="GO" id="GO:0009231">
    <property type="term" value="P:riboflavin biosynthetic process"/>
    <property type="evidence" value="ECO:0007669"/>
    <property type="project" value="InterPro"/>
</dbReference>
<dbReference type="EMBL" id="DXGC01000077">
    <property type="protein sequence ID" value="HIW91789.1"/>
    <property type="molecule type" value="Genomic_DNA"/>
</dbReference>
<dbReference type="GO" id="GO:0008703">
    <property type="term" value="F:5-amino-6-(5-phosphoribosylamino)uracil reductase activity"/>
    <property type="evidence" value="ECO:0007669"/>
    <property type="project" value="InterPro"/>
</dbReference>
<organism evidence="2 3">
    <name type="scientific">Candidatus Corynebacterium avicola</name>
    <dbReference type="NCBI Taxonomy" id="2838527"/>
    <lineage>
        <taxon>Bacteria</taxon>
        <taxon>Bacillati</taxon>
        <taxon>Actinomycetota</taxon>
        <taxon>Actinomycetes</taxon>
        <taxon>Mycobacteriales</taxon>
        <taxon>Corynebacteriaceae</taxon>
        <taxon>Corynebacterium</taxon>
    </lineage>
</organism>
<reference evidence="2" key="1">
    <citation type="journal article" date="2021" name="PeerJ">
        <title>Extensive microbial diversity within the chicken gut microbiome revealed by metagenomics and culture.</title>
        <authorList>
            <person name="Gilroy R."/>
            <person name="Ravi A."/>
            <person name="Getino M."/>
            <person name="Pursley I."/>
            <person name="Horton D.L."/>
            <person name="Alikhan N.F."/>
            <person name="Baker D."/>
            <person name="Gharbi K."/>
            <person name="Hall N."/>
            <person name="Watson M."/>
            <person name="Adriaenssens E.M."/>
            <person name="Foster-Nyarko E."/>
            <person name="Jarju S."/>
            <person name="Secka A."/>
            <person name="Antonio M."/>
            <person name="Oren A."/>
            <person name="Chaudhuri R.R."/>
            <person name="La Ragione R."/>
            <person name="Hildebrand F."/>
            <person name="Pallen M.J."/>
        </authorList>
    </citation>
    <scope>NUCLEOTIDE SEQUENCE</scope>
    <source>
        <strain evidence="2">CHK32-1732</strain>
    </source>
</reference>
<reference evidence="2" key="2">
    <citation type="submission" date="2021-04" db="EMBL/GenBank/DDBJ databases">
        <authorList>
            <person name="Gilroy R."/>
        </authorList>
    </citation>
    <scope>NUCLEOTIDE SEQUENCE</scope>
    <source>
        <strain evidence="2">CHK32-1732</strain>
    </source>
</reference>
<evidence type="ECO:0000313" key="3">
    <source>
        <dbReference type="Proteomes" id="UP000824190"/>
    </source>
</evidence>
<comment type="caution">
    <text evidence="2">The sequence shown here is derived from an EMBL/GenBank/DDBJ whole genome shotgun (WGS) entry which is preliminary data.</text>
</comment>
<feature type="domain" description="Bacterial bifunctional deaminase-reductase C-terminal" evidence="1">
    <location>
        <begin position="6"/>
        <end position="154"/>
    </location>
</feature>
<evidence type="ECO:0000259" key="1">
    <source>
        <dbReference type="Pfam" id="PF01872"/>
    </source>
</evidence>
<dbReference type="Gene3D" id="3.40.430.10">
    <property type="entry name" value="Dihydrofolate Reductase, subunit A"/>
    <property type="match status" value="1"/>
</dbReference>
<dbReference type="SUPFAM" id="SSF53597">
    <property type="entry name" value="Dihydrofolate reductase-like"/>
    <property type="match status" value="1"/>
</dbReference>
<accession>A0A9D1RPJ0</accession>
<dbReference type="PANTHER" id="PTHR38011:SF11">
    <property type="entry name" value="2,5-DIAMINO-6-RIBOSYLAMINO-4(3H)-PYRIMIDINONE 5'-PHOSPHATE REDUCTASE"/>
    <property type="match status" value="1"/>
</dbReference>
<dbReference type="InterPro" id="IPR002734">
    <property type="entry name" value="RibDG_C"/>
</dbReference>
<dbReference type="Proteomes" id="UP000824190">
    <property type="component" value="Unassembled WGS sequence"/>
</dbReference>
<proteinExistence type="predicted"/>
<sequence length="188" mass="20499">MRVLYYTSSSLDGFIADPHHSLAWLFAQQHAEPDDPLLRMDGLMPRTSALLMGSSTYQFIRDEESDVPWPYHQPTWVLSHREQEAIEGADLRFTSGDVAGVVEEITTAVSDPEAVLWVVGGGDLAGQFLDAGLLDEVVVSYAPVTLGDGAPLLPRRCQLSLANVERAGDFISARFTVDGPRPAADWSA</sequence>
<dbReference type="Pfam" id="PF01872">
    <property type="entry name" value="RibD_C"/>
    <property type="match status" value="1"/>
</dbReference>